<dbReference type="InterPro" id="IPR036942">
    <property type="entry name" value="Beta-barrel_TonB_sf"/>
</dbReference>
<evidence type="ECO:0000256" key="5">
    <source>
        <dbReference type="ARBA" id="ARBA00022692"/>
    </source>
</evidence>
<proteinExistence type="inferred from homology"/>
<dbReference type="InterPro" id="IPR000531">
    <property type="entry name" value="Beta-barrel_TonB"/>
</dbReference>
<dbReference type="Proteomes" id="UP000282971">
    <property type="component" value="Unassembled WGS sequence"/>
</dbReference>
<evidence type="ECO:0000313" key="17">
    <source>
        <dbReference type="Proteomes" id="UP000282971"/>
    </source>
</evidence>
<feature type="chain" id="PRO_5019333921" evidence="13">
    <location>
        <begin position="21"/>
        <end position="730"/>
    </location>
</feature>
<feature type="domain" description="TonB-dependent receptor plug" evidence="15">
    <location>
        <begin position="53"/>
        <end position="159"/>
    </location>
</feature>
<dbReference type="AlphaFoldDB" id="A0A437M0D8"/>
<evidence type="ECO:0000313" key="16">
    <source>
        <dbReference type="EMBL" id="RVT91063.1"/>
    </source>
</evidence>
<feature type="domain" description="TonB-dependent receptor-like beta-barrel" evidence="14">
    <location>
        <begin position="258"/>
        <end position="696"/>
    </location>
</feature>
<dbReference type="PROSITE" id="PS52016">
    <property type="entry name" value="TONB_DEPENDENT_REC_3"/>
    <property type="match status" value="1"/>
</dbReference>
<dbReference type="InterPro" id="IPR039426">
    <property type="entry name" value="TonB-dep_rcpt-like"/>
</dbReference>
<keyword evidence="4" id="KW-0410">Iron transport</keyword>
<evidence type="ECO:0000256" key="9">
    <source>
        <dbReference type="ARBA" id="ARBA00023136"/>
    </source>
</evidence>
<evidence type="ECO:0000256" key="7">
    <source>
        <dbReference type="ARBA" id="ARBA00023065"/>
    </source>
</evidence>
<evidence type="ECO:0000256" key="1">
    <source>
        <dbReference type="ARBA" id="ARBA00004571"/>
    </source>
</evidence>
<organism evidence="16 17">
    <name type="scientific">Sphingomonas crocodyli</name>
    <dbReference type="NCBI Taxonomy" id="1979270"/>
    <lineage>
        <taxon>Bacteria</taxon>
        <taxon>Pseudomonadati</taxon>
        <taxon>Pseudomonadota</taxon>
        <taxon>Alphaproteobacteria</taxon>
        <taxon>Sphingomonadales</taxon>
        <taxon>Sphingomonadaceae</taxon>
        <taxon>Sphingomonas</taxon>
    </lineage>
</organism>
<keyword evidence="17" id="KW-1185">Reference proteome</keyword>
<evidence type="ECO:0000256" key="12">
    <source>
        <dbReference type="RuleBase" id="RU003357"/>
    </source>
</evidence>
<dbReference type="SUPFAM" id="SSF56935">
    <property type="entry name" value="Porins"/>
    <property type="match status" value="1"/>
</dbReference>
<evidence type="ECO:0000256" key="2">
    <source>
        <dbReference type="ARBA" id="ARBA00022448"/>
    </source>
</evidence>
<keyword evidence="13" id="KW-0732">Signal</keyword>
<keyword evidence="5 11" id="KW-0812">Transmembrane</keyword>
<evidence type="ECO:0000259" key="14">
    <source>
        <dbReference type="Pfam" id="PF00593"/>
    </source>
</evidence>
<keyword evidence="6" id="KW-0408">Iron</keyword>
<protein>
    <submittedName>
        <fullName evidence="16">TonB-dependent receptor</fullName>
    </submittedName>
</protein>
<keyword evidence="9 11" id="KW-0472">Membrane</keyword>
<dbReference type="GO" id="GO:0009279">
    <property type="term" value="C:cell outer membrane"/>
    <property type="evidence" value="ECO:0007669"/>
    <property type="project" value="UniProtKB-SubCell"/>
</dbReference>
<name>A0A437M0D8_9SPHN</name>
<evidence type="ECO:0000256" key="8">
    <source>
        <dbReference type="ARBA" id="ARBA00023077"/>
    </source>
</evidence>
<keyword evidence="8 12" id="KW-0798">TonB box</keyword>
<dbReference type="OrthoDB" id="7208812at2"/>
<dbReference type="GO" id="GO:0006826">
    <property type="term" value="P:iron ion transport"/>
    <property type="evidence" value="ECO:0007669"/>
    <property type="project" value="UniProtKB-KW"/>
</dbReference>
<keyword evidence="2 11" id="KW-0813">Transport</keyword>
<evidence type="ECO:0000256" key="11">
    <source>
        <dbReference type="PROSITE-ProRule" id="PRU01360"/>
    </source>
</evidence>
<reference evidence="16 17" key="1">
    <citation type="submission" date="2019-01" db="EMBL/GenBank/DDBJ databases">
        <authorList>
            <person name="Chen W.-M."/>
        </authorList>
    </citation>
    <scope>NUCLEOTIDE SEQUENCE [LARGE SCALE GENOMIC DNA]</scope>
    <source>
        <strain evidence="16 17">CCP-7</strain>
    </source>
</reference>
<dbReference type="InterPro" id="IPR012910">
    <property type="entry name" value="Plug_dom"/>
</dbReference>
<keyword evidence="3 11" id="KW-1134">Transmembrane beta strand</keyword>
<keyword evidence="7" id="KW-0406">Ion transport</keyword>
<dbReference type="EMBL" id="SACN01000002">
    <property type="protein sequence ID" value="RVT91063.1"/>
    <property type="molecule type" value="Genomic_DNA"/>
</dbReference>
<sequence>MGFRHVLLLGAAMVPGIAFAQTATPAPAAQADAVDDSGIGEIVVTAQRRSENLQNVPISVAALTQQQLTSAGISAVQDLTAATPGFVWARTTSTNQPTVRGIGTRNFAAGDEPNVATYFDGVYQPDSFGAVYELANVERVELLKGPQVTLFGRNATGGAVNIVTKKPSFKTEGEGSISYGRFDYLHGTAYISGPIVEDKLAVSLSGVAEDNGGYIRDIFRNVDMGKRKIGALRGKMLFEPSEGVEFQLGGFYSYTKDDTTFATHPLNGNSNVRTLVNNPARNPLNLPLSTVIPTGDFQTALDFKPFLRVKQYMIDGHMSVDLGFATLTGVAAYQNTDNDYAQDFDYSPLNVTRITINWVGHSTYQDLLLTSNGEGRFKWMVGGNALQAYAAQDPQNTNGNMTIDSQKTRSISGFVEGTYEVVDHLFLTGGARYTRDKKIALYIPPASDPNQNRAGSSTTFNNLSPRAVARYEFSRNSNVYASYSRGFKSGTYNPLTRTGALVPADPEKIEAFEAGIKTNLGSNVRFNAAAFHYNYTNLQVTQFGTLNGVTVSFLQNAGKAKIDGAEASLEVKFSPRFRMSASVAKLRTKITDFPGAAITTPNPAVPPMSGNVTVPADVSGKDLPRAPHWTGNIAANYNTELAGGKLDVDASVYLTSRWYVDVLNRVAAPGYALANGSISWTTPDEHWRLSVFGKNLFNERYFATLLTFGGTDQFAYDKPRWFGGTVAYKF</sequence>
<dbReference type="PANTHER" id="PTHR32552">
    <property type="entry name" value="FERRICHROME IRON RECEPTOR-RELATED"/>
    <property type="match status" value="1"/>
</dbReference>
<comment type="similarity">
    <text evidence="11 12">Belongs to the TonB-dependent receptor family.</text>
</comment>
<accession>A0A437M0D8</accession>
<evidence type="ECO:0000256" key="3">
    <source>
        <dbReference type="ARBA" id="ARBA00022452"/>
    </source>
</evidence>
<feature type="signal peptide" evidence="13">
    <location>
        <begin position="1"/>
        <end position="20"/>
    </location>
</feature>
<evidence type="ECO:0000259" key="15">
    <source>
        <dbReference type="Pfam" id="PF07715"/>
    </source>
</evidence>
<evidence type="ECO:0000256" key="13">
    <source>
        <dbReference type="SAM" id="SignalP"/>
    </source>
</evidence>
<dbReference type="PANTHER" id="PTHR32552:SF81">
    <property type="entry name" value="TONB-DEPENDENT OUTER MEMBRANE RECEPTOR"/>
    <property type="match status" value="1"/>
</dbReference>
<evidence type="ECO:0000256" key="10">
    <source>
        <dbReference type="ARBA" id="ARBA00023237"/>
    </source>
</evidence>
<gene>
    <name evidence="16" type="ORF">EOD43_16170</name>
</gene>
<keyword evidence="10 11" id="KW-0998">Cell outer membrane</keyword>
<dbReference type="RefSeq" id="WP_127745078.1">
    <property type="nucleotide sequence ID" value="NZ_SACN01000002.1"/>
</dbReference>
<comment type="subcellular location">
    <subcellularLocation>
        <location evidence="1 11">Cell outer membrane</location>
        <topology evidence="1 11">Multi-pass membrane protein</topology>
    </subcellularLocation>
</comment>
<keyword evidence="16" id="KW-0675">Receptor</keyword>
<dbReference type="Gene3D" id="2.40.170.20">
    <property type="entry name" value="TonB-dependent receptor, beta-barrel domain"/>
    <property type="match status" value="1"/>
</dbReference>
<evidence type="ECO:0000256" key="4">
    <source>
        <dbReference type="ARBA" id="ARBA00022496"/>
    </source>
</evidence>
<dbReference type="CDD" id="cd01347">
    <property type="entry name" value="ligand_gated_channel"/>
    <property type="match status" value="1"/>
</dbReference>
<dbReference type="Pfam" id="PF00593">
    <property type="entry name" value="TonB_dep_Rec_b-barrel"/>
    <property type="match status" value="1"/>
</dbReference>
<comment type="caution">
    <text evidence="16">The sequence shown here is derived from an EMBL/GenBank/DDBJ whole genome shotgun (WGS) entry which is preliminary data.</text>
</comment>
<dbReference type="Pfam" id="PF07715">
    <property type="entry name" value="Plug"/>
    <property type="match status" value="1"/>
</dbReference>
<evidence type="ECO:0000256" key="6">
    <source>
        <dbReference type="ARBA" id="ARBA00023004"/>
    </source>
</evidence>